<dbReference type="EMBL" id="QJKJ01002010">
    <property type="protein sequence ID" value="RDY04793.1"/>
    <property type="molecule type" value="Genomic_DNA"/>
</dbReference>
<feature type="repeat" description="Hemopexin" evidence="1">
    <location>
        <begin position="444"/>
        <end position="496"/>
    </location>
</feature>
<evidence type="ECO:0000313" key="4">
    <source>
        <dbReference type="EMBL" id="RDY04793.1"/>
    </source>
</evidence>
<dbReference type="OrthoDB" id="6845681at2759"/>
<dbReference type="AlphaFoldDB" id="A0A371HPR6"/>
<comment type="caution">
    <text evidence="4">The sequence shown here is derived from an EMBL/GenBank/DDBJ whole genome shotgun (WGS) entry which is preliminary data.</text>
</comment>
<dbReference type="SUPFAM" id="SSF50923">
    <property type="entry name" value="Hemopexin-like domain"/>
    <property type="match status" value="1"/>
</dbReference>
<evidence type="ECO:0000313" key="5">
    <source>
        <dbReference type="Proteomes" id="UP000257109"/>
    </source>
</evidence>
<gene>
    <name evidence="4" type="ORF">CR513_11448</name>
</gene>
<dbReference type="SMART" id="SM00120">
    <property type="entry name" value="HX"/>
    <property type="match status" value="3"/>
</dbReference>
<keyword evidence="5" id="KW-1185">Reference proteome</keyword>
<dbReference type="Proteomes" id="UP000257109">
    <property type="component" value="Unassembled WGS sequence"/>
</dbReference>
<proteinExistence type="predicted"/>
<dbReference type="PROSITE" id="PS51642">
    <property type="entry name" value="HEMOPEXIN_2"/>
    <property type="match status" value="1"/>
</dbReference>
<evidence type="ECO:0000256" key="1">
    <source>
        <dbReference type="PROSITE-ProRule" id="PRU01011"/>
    </source>
</evidence>
<dbReference type="Pfam" id="PF22596">
    <property type="entry name" value="Scabin-like"/>
    <property type="match status" value="1"/>
</dbReference>
<feature type="region of interest" description="Disordered" evidence="2">
    <location>
        <begin position="237"/>
        <end position="262"/>
    </location>
</feature>
<dbReference type="Gene3D" id="2.110.10.10">
    <property type="entry name" value="Hemopexin-like domain"/>
    <property type="match status" value="1"/>
</dbReference>
<dbReference type="InterPro" id="IPR036375">
    <property type="entry name" value="Hemopexin-like_dom_sf"/>
</dbReference>
<evidence type="ECO:0000256" key="2">
    <source>
        <dbReference type="SAM" id="MobiDB-lite"/>
    </source>
</evidence>
<protein>
    <recommendedName>
        <fullName evidence="3">Pierisin-like domain-containing protein</fullName>
    </recommendedName>
</protein>
<dbReference type="InterPro" id="IPR018487">
    <property type="entry name" value="Hemopexin-like_repeat"/>
</dbReference>
<name>A0A371HPR6_MUCPR</name>
<feature type="non-terminal residue" evidence="4">
    <location>
        <position position="1"/>
    </location>
</feature>
<dbReference type="Gene3D" id="3.90.210.10">
    <property type="entry name" value="Heat-Labile Enterotoxin, subunit A"/>
    <property type="match status" value="1"/>
</dbReference>
<dbReference type="STRING" id="157652.A0A371HPR6"/>
<sequence length="529" mass="59645">MSIPPNNPARGCAANFPQPVGAEDINAAEELVNMVGRINLNEGVGDIVYRPADVQFDIRRPLVRWDTRPYQEIFANGFQARAQGQTPNSTYYNLDSFIHSAGAPLDPNRRHTHAFVSTTLNRGWRPNPTLSTLPRGGAMQFYRYEIYAPGGIWVAVTLRNRYRHLSQAEVCFVGGIAPQYIRSCIEFTAIRDVDSSHVSFIREIRLIINGHFNPQAYPYVEVITYLPIHSYRDENGVERDLPEETYTPSSSSRQKRETSDDNQDAALEWYTDEVINVLSYINAAFRASRTNEAYLFMKNEYVLMNYAPGTKDDRIVNGPHLICDGFPSLIDTPFGEQGIDCAFDTDYTQAYIFAANLCALIDYAPGTTDDKILSGPMPIADMFSFFKGTVFENGVDAAFKATSNYEAYLFRHDVYALINYNSKTLIAIRKITDGFHSLQGTVFSSDIDAAFASHRTDEAYIFKGDLYALINFAPGTTDDYIVGGRIKYILPNWPSLSRVLPLKNKGLDYHDHHGLGEDHDPDQHDEFNE</sequence>
<evidence type="ECO:0000259" key="3">
    <source>
        <dbReference type="Pfam" id="PF22596"/>
    </source>
</evidence>
<dbReference type="SUPFAM" id="SSF56399">
    <property type="entry name" value="ADP-ribosylation"/>
    <property type="match status" value="1"/>
</dbReference>
<accession>A0A371HPR6</accession>
<dbReference type="InterPro" id="IPR054695">
    <property type="entry name" value="Pierisin-like_dom"/>
</dbReference>
<organism evidence="4 5">
    <name type="scientific">Mucuna pruriens</name>
    <name type="common">Velvet bean</name>
    <name type="synonym">Dolichos pruriens</name>
    <dbReference type="NCBI Taxonomy" id="157652"/>
    <lineage>
        <taxon>Eukaryota</taxon>
        <taxon>Viridiplantae</taxon>
        <taxon>Streptophyta</taxon>
        <taxon>Embryophyta</taxon>
        <taxon>Tracheophyta</taxon>
        <taxon>Spermatophyta</taxon>
        <taxon>Magnoliopsida</taxon>
        <taxon>eudicotyledons</taxon>
        <taxon>Gunneridae</taxon>
        <taxon>Pentapetalae</taxon>
        <taxon>rosids</taxon>
        <taxon>fabids</taxon>
        <taxon>Fabales</taxon>
        <taxon>Fabaceae</taxon>
        <taxon>Papilionoideae</taxon>
        <taxon>50 kb inversion clade</taxon>
        <taxon>NPAAA clade</taxon>
        <taxon>indigoferoid/millettioid clade</taxon>
        <taxon>Phaseoleae</taxon>
        <taxon>Mucuna</taxon>
    </lineage>
</organism>
<reference evidence="4" key="1">
    <citation type="submission" date="2018-05" db="EMBL/GenBank/DDBJ databases">
        <title>Draft genome of Mucuna pruriens seed.</title>
        <authorList>
            <person name="Nnadi N.E."/>
            <person name="Vos R."/>
            <person name="Hasami M.H."/>
            <person name="Devisetty U.K."/>
            <person name="Aguiy J.C."/>
        </authorList>
    </citation>
    <scope>NUCLEOTIDE SEQUENCE [LARGE SCALE GENOMIC DNA]</scope>
    <source>
        <strain evidence="4">JCA_2017</strain>
    </source>
</reference>
<feature type="domain" description="Pierisin-like" evidence="3">
    <location>
        <begin position="62"/>
        <end position="192"/>
    </location>
</feature>